<organism evidence="3 4">
    <name type="scientific">Musa acuminata subsp. malaccensis</name>
    <name type="common">Wild banana</name>
    <name type="synonym">Musa malaccensis</name>
    <dbReference type="NCBI Taxonomy" id="214687"/>
    <lineage>
        <taxon>Eukaryota</taxon>
        <taxon>Viridiplantae</taxon>
        <taxon>Streptophyta</taxon>
        <taxon>Embryophyta</taxon>
        <taxon>Tracheophyta</taxon>
        <taxon>Spermatophyta</taxon>
        <taxon>Magnoliopsida</taxon>
        <taxon>Liliopsida</taxon>
        <taxon>Zingiberales</taxon>
        <taxon>Musaceae</taxon>
        <taxon>Musa</taxon>
    </lineage>
</organism>
<reference evidence="2" key="1">
    <citation type="submission" date="2021-03" db="EMBL/GenBank/DDBJ databases">
        <authorList>
            <consortium name="Genoscope - CEA"/>
            <person name="William W."/>
        </authorList>
    </citation>
    <scope>NUCLEOTIDE SEQUENCE</scope>
    <source>
        <strain evidence="2">Doubled-haploid Pahang</strain>
    </source>
</reference>
<sequence>MEREIMVMPCDTLGLTSQQPIKLGKDRASDGGGGSTAPFQLH</sequence>
<feature type="region of interest" description="Disordered" evidence="1">
    <location>
        <begin position="1"/>
        <end position="42"/>
    </location>
</feature>
<dbReference type="Gramene" id="Ma05_t16860.1">
    <property type="protein sequence ID" value="Ma05_p16860.1"/>
    <property type="gene ID" value="Ma05_g16860"/>
</dbReference>
<dbReference type="InParanoid" id="A0A804J5A8"/>
<name>A0A804J5A8_MUSAM</name>
<evidence type="ECO:0000256" key="1">
    <source>
        <dbReference type="SAM" id="MobiDB-lite"/>
    </source>
</evidence>
<evidence type="ECO:0000313" key="2">
    <source>
        <dbReference type="EMBL" id="CAG1838631.1"/>
    </source>
</evidence>
<dbReference type="Proteomes" id="UP000012960">
    <property type="component" value="Unplaced"/>
</dbReference>
<proteinExistence type="predicted"/>
<evidence type="ECO:0000313" key="4">
    <source>
        <dbReference type="Proteomes" id="UP000012960"/>
    </source>
</evidence>
<reference evidence="3" key="2">
    <citation type="submission" date="2021-05" db="UniProtKB">
        <authorList>
            <consortium name="EnsemblPlants"/>
        </authorList>
    </citation>
    <scope>IDENTIFICATION</scope>
    <source>
        <strain evidence="3">subsp. malaccensis</strain>
    </source>
</reference>
<keyword evidence="4" id="KW-1185">Reference proteome</keyword>
<dbReference type="AlphaFoldDB" id="A0A804J5A8"/>
<gene>
    <name evidence="2" type="ORF">GSMUA_268080.1</name>
</gene>
<evidence type="ECO:0000313" key="3">
    <source>
        <dbReference type="EnsemblPlants" id="Ma05_p16860.1"/>
    </source>
</evidence>
<protein>
    <submittedName>
        <fullName evidence="2">(wild Malaysian banana) hypothetical protein</fullName>
    </submittedName>
</protein>
<accession>A0A804J5A8</accession>
<dbReference type="EMBL" id="HG996470">
    <property type="protein sequence ID" value="CAG1838631.1"/>
    <property type="molecule type" value="Genomic_DNA"/>
</dbReference>
<dbReference type="EnsemblPlants" id="Ma05_t16860.1">
    <property type="protein sequence ID" value="Ma05_p16860.1"/>
    <property type="gene ID" value="Ma05_g16860"/>
</dbReference>